<gene>
    <name evidence="1" type="ORF">FIBSPDRAFT_1025395</name>
</gene>
<evidence type="ECO:0000313" key="1">
    <source>
        <dbReference type="EMBL" id="KZP19249.1"/>
    </source>
</evidence>
<evidence type="ECO:0008006" key="3">
    <source>
        <dbReference type="Google" id="ProtNLM"/>
    </source>
</evidence>
<dbReference type="Gene3D" id="3.80.10.10">
    <property type="entry name" value="Ribonuclease Inhibitor"/>
    <property type="match status" value="1"/>
</dbReference>
<dbReference type="STRING" id="436010.A0A166HUJ2"/>
<reference evidence="1 2" key="1">
    <citation type="journal article" date="2016" name="Mol. Biol. Evol.">
        <title>Comparative Genomics of Early-Diverging Mushroom-Forming Fungi Provides Insights into the Origins of Lignocellulose Decay Capabilities.</title>
        <authorList>
            <person name="Nagy L.G."/>
            <person name="Riley R."/>
            <person name="Tritt A."/>
            <person name="Adam C."/>
            <person name="Daum C."/>
            <person name="Floudas D."/>
            <person name="Sun H."/>
            <person name="Yadav J.S."/>
            <person name="Pangilinan J."/>
            <person name="Larsson K.H."/>
            <person name="Matsuura K."/>
            <person name="Barry K."/>
            <person name="Labutti K."/>
            <person name="Kuo R."/>
            <person name="Ohm R.A."/>
            <person name="Bhattacharya S.S."/>
            <person name="Shirouzu T."/>
            <person name="Yoshinaga Y."/>
            <person name="Martin F.M."/>
            <person name="Grigoriev I.V."/>
            <person name="Hibbett D.S."/>
        </authorList>
    </citation>
    <scope>NUCLEOTIDE SEQUENCE [LARGE SCALE GENOMIC DNA]</scope>
    <source>
        <strain evidence="1 2">CBS 109695</strain>
    </source>
</reference>
<evidence type="ECO:0000313" key="2">
    <source>
        <dbReference type="Proteomes" id="UP000076532"/>
    </source>
</evidence>
<name>A0A166HUJ2_9AGAM</name>
<dbReference type="SUPFAM" id="SSF52047">
    <property type="entry name" value="RNI-like"/>
    <property type="match status" value="1"/>
</dbReference>
<dbReference type="Proteomes" id="UP000076532">
    <property type="component" value="Unassembled WGS sequence"/>
</dbReference>
<dbReference type="EMBL" id="KV417565">
    <property type="protein sequence ID" value="KZP19249.1"/>
    <property type="molecule type" value="Genomic_DNA"/>
</dbReference>
<organism evidence="1 2">
    <name type="scientific">Athelia psychrophila</name>
    <dbReference type="NCBI Taxonomy" id="1759441"/>
    <lineage>
        <taxon>Eukaryota</taxon>
        <taxon>Fungi</taxon>
        <taxon>Dikarya</taxon>
        <taxon>Basidiomycota</taxon>
        <taxon>Agaricomycotina</taxon>
        <taxon>Agaricomycetes</taxon>
        <taxon>Agaricomycetidae</taxon>
        <taxon>Atheliales</taxon>
        <taxon>Atheliaceae</taxon>
        <taxon>Athelia</taxon>
    </lineage>
</organism>
<proteinExistence type="predicted"/>
<protein>
    <recommendedName>
        <fullName evidence="3">F-box domain-containing protein</fullName>
    </recommendedName>
</protein>
<sequence length="513" mass="57363">MSESSHLVSPSCGCDLTRPDIKIQETPFPHLLNLDSHHVLSAAQSDIVHNTISSAIRDVSQLDLEMSRLEAGLAEIRLKRDENQKYIIAHKALVSTIRRVPAEIIAEIFIQCLRGRPMISPHLAAICRRWRSIIFSSSRVCTTLSLVVKPWHLDSQTAWAKMCLSHSGEYPLSIDLRGSTSENGIRSLMEVLVARSEQWHTLHLSPLWGAIDCLDGAVNRLHRLENLSFGRDMPFIPKNIQAVFATAPRLCSLRLFAVRAGLIPQLPWKQLQVLKIGGIEAEDCLDIMEHTSNLIKCDIVTNRAPTRGTVFRPRVTTLPLVRSMSLQLTKDYNSTTASFLSTIYLPVIEDLHITCDVSETEITNGLLSLISDGTLVKLALKSPRTITAANMVAILRAAPTLQELSLKQNSASCLSSRFLERFNGPIASCLVPKLQKIEVDCYEELDVSVVEEMIKGRCLTNQQSALRQVVLKFRKKDHVETARLRQIRDDGLSSGLVIQILWQDNTPMDLDSF</sequence>
<keyword evidence="2" id="KW-1185">Reference proteome</keyword>
<accession>A0A166HUJ2</accession>
<dbReference type="OrthoDB" id="3365698at2759"/>
<dbReference type="InterPro" id="IPR032675">
    <property type="entry name" value="LRR_dom_sf"/>
</dbReference>
<dbReference type="AlphaFoldDB" id="A0A166HUJ2"/>